<feature type="compositionally biased region" description="Low complexity" evidence="1">
    <location>
        <begin position="61"/>
        <end position="72"/>
    </location>
</feature>
<evidence type="ECO:0000256" key="2">
    <source>
        <dbReference type="SAM" id="SignalP"/>
    </source>
</evidence>
<dbReference type="PROSITE" id="PS51257">
    <property type="entry name" value="PROKAR_LIPOPROTEIN"/>
    <property type="match status" value="1"/>
</dbReference>
<dbReference type="Proteomes" id="UP000199546">
    <property type="component" value="Unassembled WGS sequence"/>
</dbReference>
<feature type="chain" id="PRO_5011601949" description="Lipoprotein" evidence="2">
    <location>
        <begin position="22"/>
        <end position="190"/>
    </location>
</feature>
<accession>A0A1I7AIK5</accession>
<reference evidence="4" key="1">
    <citation type="submission" date="2016-10" db="EMBL/GenBank/DDBJ databases">
        <authorList>
            <person name="Varghese N."/>
            <person name="Submissions S."/>
        </authorList>
    </citation>
    <scope>NUCLEOTIDE SEQUENCE [LARGE SCALE GENOMIC DNA]</scope>
    <source>
        <strain evidence="4">DSM 46136</strain>
    </source>
</reference>
<keyword evidence="2" id="KW-0732">Signal</keyword>
<protein>
    <recommendedName>
        <fullName evidence="5">Lipoprotein</fullName>
    </recommendedName>
</protein>
<feature type="signal peptide" evidence="2">
    <location>
        <begin position="1"/>
        <end position="21"/>
    </location>
</feature>
<evidence type="ECO:0008006" key="5">
    <source>
        <dbReference type="Google" id="ProtNLM"/>
    </source>
</evidence>
<dbReference type="OrthoDB" id="5192894at2"/>
<evidence type="ECO:0000256" key="1">
    <source>
        <dbReference type="SAM" id="MobiDB-lite"/>
    </source>
</evidence>
<proteinExistence type="predicted"/>
<organism evidence="3 4">
    <name type="scientific">Geodermatophilus amargosae</name>
    <dbReference type="NCBI Taxonomy" id="1296565"/>
    <lineage>
        <taxon>Bacteria</taxon>
        <taxon>Bacillati</taxon>
        <taxon>Actinomycetota</taxon>
        <taxon>Actinomycetes</taxon>
        <taxon>Geodermatophilales</taxon>
        <taxon>Geodermatophilaceae</taxon>
        <taxon>Geodermatophilus</taxon>
    </lineage>
</organism>
<feature type="compositionally biased region" description="Polar residues" evidence="1">
    <location>
        <begin position="26"/>
        <end position="41"/>
    </location>
</feature>
<gene>
    <name evidence="3" type="ORF">SAMN05660657_02788</name>
</gene>
<keyword evidence="4" id="KW-1185">Reference proteome</keyword>
<sequence length="190" mass="18555">MRTPRRLAALVLAVSASAALAACSSPVSGTATPVPQGQEASTDPAAPPVEEAGDTDPAPDEAPGTAPGTGTTDADDDLPVPGAGVPGDAGLCQAVVGWFGYAGLSLVSVDENGHVDPATVVPLLEAMRDAPADHQDAGAPLLAAADDVSAAADEAIDLLESGTDVLTAFESLTQPVTDFAAACTSAGVTV</sequence>
<dbReference type="RefSeq" id="WP_093579990.1">
    <property type="nucleotide sequence ID" value="NZ_FPBA01000009.1"/>
</dbReference>
<dbReference type="AlphaFoldDB" id="A0A1I7AIK5"/>
<dbReference type="EMBL" id="FPBA01000009">
    <property type="protein sequence ID" value="SFT74738.1"/>
    <property type="molecule type" value="Genomic_DNA"/>
</dbReference>
<feature type="region of interest" description="Disordered" evidence="1">
    <location>
        <begin position="24"/>
        <end position="85"/>
    </location>
</feature>
<evidence type="ECO:0000313" key="3">
    <source>
        <dbReference type="EMBL" id="SFT74738.1"/>
    </source>
</evidence>
<evidence type="ECO:0000313" key="4">
    <source>
        <dbReference type="Proteomes" id="UP000199546"/>
    </source>
</evidence>
<name>A0A1I7AIK5_9ACTN</name>